<feature type="region of interest" description="Disordered" evidence="4">
    <location>
        <begin position="1"/>
        <end position="35"/>
    </location>
</feature>
<dbReference type="Gene3D" id="1.25.40.20">
    <property type="entry name" value="Ankyrin repeat-containing domain"/>
    <property type="match status" value="1"/>
</dbReference>
<proteinExistence type="predicted"/>
<dbReference type="Pfam" id="PF12796">
    <property type="entry name" value="Ank_2"/>
    <property type="match status" value="1"/>
</dbReference>
<dbReference type="InterPro" id="IPR002110">
    <property type="entry name" value="Ankyrin_rpt"/>
</dbReference>
<evidence type="ECO:0000256" key="4">
    <source>
        <dbReference type="SAM" id="MobiDB-lite"/>
    </source>
</evidence>
<gene>
    <name evidence="5" type="ORF">B296_00008898</name>
</gene>
<feature type="repeat" description="ANK" evidence="3">
    <location>
        <begin position="105"/>
        <end position="137"/>
    </location>
</feature>
<dbReference type="Proteomes" id="UP000287651">
    <property type="component" value="Unassembled WGS sequence"/>
</dbReference>
<accession>A0A426YFJ6</accession>
<organism evidence="5 6">
    <name type="scientific">Ensete ventricosum</name>
    <name type="common">Abyssinian banana</name>
    <name type="synonym">Musa ensete</name>
    <dbReference type="NCBI Taxonomy" id="4639"/>
    <lineage>
        <taxon>Eukaryota</taxon>
        <taxon>Viridiplantae</taxon>
        <taxon>Streptophyta</taxon>
        <taxon>Embryophyta</taxon>
        <taxon>Tracheophyta</taxon>
        <taxon>Spermatophyta</taxon>
        <taxon>Magnoliopsida</taxon>
        <taxon>Liliopsida</taxon>
        <taxon>Zingiberales</taxon>
        <taxon>Musaceae</taxon>
        <taxon>Ensete</taxon>
    </lineage>
</organism>
<evidence type="ECO:0000313" key="5">
    <source>
        <dbReference type="EMBL" id="RRT50521.1"/>
    </source>
</evidence>
<reference evidence="5 6" key="1">
    <citation type="journal article" date="2014" name="Agronomy (Basel)">
        <title>A Draft Genome Sequence for Ensete ventricosum, the Drought-Tolerant Tree Against Hunger.</title>
        <authorList>
            <person name="Harrison J."/>
            <person name="Moore K.A."/>
            <person name="Paszkiewicz K."/>
            <person name="Jones T."/>
            <person name="Grant M."/>
            <person name="Ambacheew D."/>
            <person name="Muzemil S."/>
            <person name="Studholme D.J."/>
        </authorList>
    </citation>
    <scope>NUCLEOTIDE SEQUENCE [LARGE SCALE GENOMIC DNA]</scope>
</reference>
<dbReference type="PROSITE" id="PS50297">
    <property type="entry name" value="ANK_REP_REGION"/>
    <property type="match status" value="1"/>
</dbReference>
<feature type="compositionally biased region" description="Basic and acidic residues" evidence="4">
    <location>
        <begin position="19"/>
        <end position="35"/>
    </location>
</feature>
<evidence type="ECO:0000256" key="1">
    <source>
        <dbReference type="ARBA" id="ARBA00022737"/>
    </source>
</evidence>
<dbReference type="PROSITE" id="PS50088">
    <property type="entry name" value="ANK_REPEAT"/>
    <property type="match status" value="1"/>
</dbReference>
<dbReference type="SMART" id="SM00248">
    <property type="entry name" value="ANK"/>
    <property type="match status" value="3"/>
</dbReference>
<dbReference type="PANTHER" id="PTHR24126:SF14">
    <property type="entry name" value="ANK_REP_REGION DOMAIN-CONTAINING PROTEIN"/>
    <property type="match status" value="1"/>
</dbReference>
<dbReference type="SUPFAM" id="SSF48403">
    <property type="entry name" value="Ankyrin repeat"/>
    <property type="match status" value="1"/>
</dbReference>
<evidence type="ECO:0000256" key="2">
    <source>
        <dbReference type="ARBA" id="ARBA00023043"/>
    </source>
</evidence>
<keyword evidence="1" id="KW-0677">Repeat</keyword>
<keyword evidence="2 3" id="KW-0040">ANK repeat</keyword>
<dbReference type="PANTHER" id="PTHR24126">
    <property type="entry name" value="ANKYRIN REPEAT, PH AND SEC7 DOMAIN CONTAINING PROTEIN SECG-RELATED"/>
    <property type="match status" value="1"/>
</dbReference>
<sequence length="234" mass="26095">MASPYGAPSVLGESGNEPSQDRSDDSNKTKQPPHKLDLRYFGKVKSLIRHGKTEELLNLATTYPDRKVNLMEDSLLHIVIACGKTDLAKSLIGQKQADIMATNWYGDTPLHVAATVGDCEVATELVRKNKNIIRKRNSKLETPLHKAALYGHRDMFWCLSNEDNDCFKDRREDGATVLHCAIMGNAPCKFNTNNPRQYIRRDSIVLASHQNLASCSACIGNRKTISRADHVTEC</sequence>
<evidence type="ECO:0000313" key="6">
    <source>
        <dbReference type="Proteomes" id="UP000287651"/>
    </source>
</evidence>
<dbReference type="EMBL" id="AMZH03012726">
    <property type="protein sequence ID" value="RRT50521.1"/>
    <property type="molecule type" value="Genomic_DNA"/>
</dbReference>
<evidence type="ECO:0000256" key="3">
    <source>
        <dbReference type="PROSITE-ProRule" id="PRU00023"/>
    </source>
</evidence>
<dbReference type="AlphaFoldDB" id="A0A426YFJ6"/>
<protein>
    <submittedName>
        <fullName evidence="5">Uncharacterized protein</fullName>
    </submittedName>
</protein>
<dbReference type="InterPro" id="IPR036770">
    <property type="entry name" value="Ankyrin_rpt-contain_sf"/>
</dbReference>
<name>A0A426YFJ6_ENSVE</name>
<comment type="caution">
    <text evidence="5">The sequence shown here is derived from an EMBL/GenBank/DDBJ whole genome shotgun (WGS) entry which is preliminary data.</text>
</comment>